<reference evidence="2" key="1">
    <citation type="journal article" date="2020" name="Stud. Mycol.">
        <title>101 Dothideomycetes genomes: a test case for predicting lifestyles and emergence of pathogens.</title>
        <authorList>
            <person name="Haridas S."/>
            <person name="Albert R."/>
            <person name="Binder M."/>
            <person name="Bloem J."/>
            <person name="Labutti K."/>
            <person name="Salamov A."/>
            <person name="Andreopoulos B."/>
            <person name="Baker S."/>
            <person name="Barry K."/>
            <person name="Bills G."/>
            <person name="Bluhm B."/>
            <person name="Cannon C."/>
            <person name="Castanera R."/>
            <person name="Culley D."/>
            <person name="Daum C."/>
            <person name="Ezra D."/>
            <person name="Gonzalez J."/>
            <person name="Henrissat B."/>
            <person name="Kuo A."/>
            <person name="Liang C."/>
            <person name="Lipzen A."/>
            <person name="Lutzoni F."/>
            <person name="Magnuson J."/>
            <person name="Mondo S."/>
            <person name="Nolan M."/>
            <person name="Ohm R."/>
            <person name="Pangilinan J."/>
            <person name="Park H.-J."/>
            <person name="Ramirez L."/>
            <person name="Alfaro M."/>
            <person name="Sun H."/>
            <person name="Tritt A."/>
            <person name="Yoshinaga Y."/>
            <person name="Zwiers L.-H."/>
            <person name="Turgeon B."/>
            <person name="Goodwin S."/>
            <person name="Spatafora J."/>
            <person name="Crous P."/>
            <person name="Grigoriev I."/>
        </authorList>
    </citation>
    <scope>NUCLEOTIDE SEQUENCE</scope>
    <source>
        <strain evidence="2">CBS 269.34</strain>
    </source>
</reference>
<gene>
    <name evidence="2" type="ORF">BU16DRAFT_466172</name>
</gene>
<organism evidence="2 3">
    <name type="scientific">Lophium mytilinum</name>
    <dbReference type="NCBI Taxonomy" id="390894"/>
    <lineage>
        <taxon>Eukaryota</taxon>
        <taxon>Fungi</taxon>
        <taxon>Dikarya</taxon>
        <taxon>Ascomycota</taxon>
        <taxon>Pezizomycotina</taxon>
        <taxon>Dothideomycetes</taxon>
        <taxon>Pleosporomycetidae</taxon>
        <taxon>Mytilinidiales</taxon>
        <taxon>Mytilinidiaceae</taxon>
        <taxon>Lophium</taxon>
    </lineage>
</organism>
<dbReference type="OrthoDB" id="5318346at2759"/>
<dbReference type="PANTHER" id="PTHR42080">
    <property type="entry name" value="SRR1 DOMAIN-CONTAINING PROTEIN"/>
    <property type="match status" value="1"/>
</dbReference>
<keyword evidence="3" id="KW-1185">Reference proteome</keyword>
<protein>
    <recommendedName>
        <fullName evidence="1">SRR1-like domain-containing protein</fullName>
    </recommendedName>
</protein>
<dbReference type="Proteomes" id="UP000799750">
    <property type="component" value="Unassembled WGS sequence"/>
</dbReference>
<evidence type="ECO:0000259" key="1">
    <source>
        <dbReference type="Pfam" id="PF07985"/>
    </source>
</evidence>
<evidence type="ECO:0000313" key="2">
    <source>
        <dbReference type="EMBL" id="KAF2492928.1"/>
    </source>
</evidence>
<dbReference type="PANTHER" id="PTHR42080:SF1">
    <property type="entry name" value="SRR1-LIKE DOMAIN-CONTAINING PROTEIN"/>
    <property type="match status" value="1"/>
</dbReference>
<dbReference type="InterPro" id="IPR012942">
    <property type="entry name" value="SRR1-like"/>
</dbReference>
<evidence type="ECO:0000313" key="3">
    <source>
        <dbReference type="Proteomes" id="UP000799750"/>
    </source>
</evidence>
<name>A0A6A6QKE6_9PEZI</name>
<sequence length="224" mass="24200">MARTMGGGVVGAVIEDLTVEKLGAEFERLGRVWRSSACRAAVVGMLEAARGNGWSITEAVAFGTGSFSLDWAMRGRALWQLVVFVDVVTSVKKTVAIRMFAQDPLYTPLDSAFLASLGIAVETEAAKSHLTPSSFLYVPFVDWRILNLVILPGTDPALYIGNLIQGEMTALTHGGPAPLLEEANEVASGWLRGREGRRVPEFEGEGLEGLWCCWRREKGEGGEG</sequence>
<dbReference type="AlphaFoldDB" id="A0A6A6QKE6"/>
<feature type="domain" description="SRR1-like" evidence="1">
    <location>
        <begin position="50"/>
        <end position="166"/>
    </location>
</feature>
<proteinExistence type="predicted"/>
<accession>A0A6A6QKE6</accession>
<dbReference type="Pfam" id="PF07985">
    <property type="entry name" value="SRR1"/>
    <property type="match status" value="1"/>
</dbReference>
<dbReference type="EMBL" id="MU004193">
    <property type="protein sequence ID" value="KAF2492928.1"/>
    <property type="molecule type" value="Genomic_DNA"/>
</dbReference>